<dbReference type="Gene3D" id="3.40.50.300">
    <property type="entry name" value="P-loop containing nucleotide triphosphate hydrolases"/>
    <property type="match status" value="1"/>
</dbReference>
<dbReference type="PANTHER" id="PTHR32341:SF10">
    <property type="entry name" value="INTERFERON-INDUCIBLE GTPASE 5"/>
    <property type="match status" value="1"/>
</dbReference>
<evidence type="ECO:0000256" key="5">
    <source>
        <dbReference type="SAM" id="Coils"/>
    </source>
</evidence>
<dbReference type="InterPro" id="IPR007743">
    <property type="entry name" value="Immunity-related_GTPase-like"/>
</dbReference>
<keyword evidence="2" id="KW-0547">Nucleotide-binding</keyword>
<evidence type="ECO:0000313" key="7">
    <source>
        <dbReference type="EMBL" id="KAK5995272.1"/>
    </source>
</evidence>
<gene>
    <name evidence="7" type="ORF">PT974_03671</name>
</gene>
<dbReference type="PROSITE" id="PS51716">
    <property type="entry name" value="G_IRG"/>
    <property type="match status" value="1"/>
</dbReference>
<keyword evidence="8" id="KW-1185">Reference proteome</keyword>
<keyword evidence="3" id="KW-0378">Hydrolase</keyword>
<keyword evidence="5" id="KW-0175">Coiled coil</keyword>
<feature type="coiled-coil region" evidence="5">
    <location>
        <begin position="16"/>
        <end position="43"/>
    </location>
</feature>
<feature type="domain" description="IRG-type G" evidence="6">
    <location>
        <begin position="71"/>
        <end position="248"/>
    </location>
</feature>
<dbReference type="InterPro" id="IPR051515">
    <property type="entry name" value="IRG"/>
</dbReference>
<dbReference type="PANTHER" id="PTHR32341">
    <property type="entry name" value="INTERFERON-INDUCIBLE GTPASE"/>
    <property type="match status" value="1"/>
</dbReference>
<organism evidence="7 8">
    <name type="scientific">Cladobotryum mycophilum</name>
    <dbReference type="NCBI Taxonomy" id="491253"/>
    <lineage>
        <taxon>Eukaryota</taxon>
        <taxon>Fungi</taxon>
        <taxon>Dikarya</taxon>
        <taxon>Ascomycota</taxon>
        <taxon>Pezizomycotina</taxon>
        <taxon>Sordariomycetes</taxon>
        <taxon>Hypocreomycetidae</taxon>
        <taxon>Hypocreales</taxon>
        <taxon>Hypocreaceae</taxon>
        <taxon>Cladobotryum</taxon>
    </lineage>
</organism>
<evidence type="ECO:0000256" key="2">
    <source>
        <dbReference type="ARBA" id="ARBA00022741"/>
    </source>
</evidence>
<name>A0ABR0SSZ9_9HYPO</name>
<dbReference type="Pfam" id="PF05049">
    <property type="entry name" value="IIGP"/>
    <property type="match status" value="1"/>
</dbReference>
<keyword evidence="4" id="KW-0342">GTP-binding</keyword>
<proteinExistence type="inferred from homology"/>
<dbReference type="InterPro" id="IPR027417">
    <property type="entry name" value="P-loop_NTPase"/>
</dbReference>
<protein>
    <submittedName>
        <fullName evidence="7">Interferon-inducible GTPase 1-like protein</fullName>
    </submittedName>
</protein>
<accession>A0ABR0SSZ9</accession>
<evidence type="ECO:0000313" key="8">
    <source>
        <dbReference type="Proteomes" id="UP001338125"/>
    </source>
</evidence>
<evidence type="ECO:0000256" key="4">
    <source>
        <dbReference type="ARBA" id="ARBA00023134"/>
    </source>
</evidence>
<comment type="similarity">
    <text evidence="1">Belongs to the TRAFAC class dynamin-like GTPase superfamily. IRG family.</text>
</comment>
<dbReference type="SUPFAM" id="SSF52540">
    <property type="entry name" value="P-loop containing nucleoside triphosphate hydrolases"/>
    <property type="match status" value="1"/>
</dbReference>
<evidence type="ECO:0000259" key="6">
    <source>
        <dbReference type="PROSITE" id="PS51716"/>
    </source>
</evidence>
<comment type="caution">
    <text evidence="7">The sequence shown here is derived from an EMBL/GenBank/DDBJ whole genome shotgun (WGS) entry which is preliminary data.</text>
</comment>
<dbReference type="Proteomes" id="UP001338125">
    <property type="component" value="Unassembled WGS sequence"/>
</dbReference>
<evidence type="ECO:0000256" key="3">
    <source>
        <dbReference type="ARBA" id="ARBA00022801"/>
    </source>
</evidence>
<reference evidence="7 8" key="1">
    <citation type="submission" date="2024-01" db="EMBL/GenBank/DDBJ databases">
        <title>Complete genome of Cladobotryum mycophilum ATHUM6906.</title>
        <authorList>
            <person name="Christinaki A.C."/>
            <person name="Myridakis A.I."/>
            <person name="Kouvelis V.N."/>
        </authorList>
    </citation>
    <scope>NUCLEOTIDE SEQUENCE [LARGE SCALE GENOMIC DNA]</scope>
    <source>
        <strain evidence="7 8">ATHUM6906</strain>
    </source>
</reference>
<dbReference type="InterPro" id="IPR030385">
    <property type="entry name" value="G_IRG_dom"/>
</dbReference>
<sequence>MKGKDIIYDIFFRADRLRAEAALRDAKKRATEAERIVKTEQELRKLGIEPDRVVTEEEVRQARLDIKYVNGHQNIAVVGSQNEGKSTLVNCLRGLDHNGANSAMVGETESTTRSMPYMDEKHPGFVWHDVPGAGTYNFSAWGYYYNQNLFAYDKILLVHSSTLRQLDLKILEICKYRNQKCIVARTKADQHIRNCKRHSRHPTLEAARADYIEQVRRDTAAKNASIDVEEFRPDYTDHIILEMGITQLITGSPPSSWTCEQVIDERALLQELGLL</sequence>
<dbReference type="EMBL" id="JAVFKD010000004">
    <property type="protein sequence ID" value="KAK5995272.1"/>
    <property type="molecule type" value="Genomic_DNA"/>
</dbReference>
<evidence type="ECO:0000256" key="1">
    <source>
        <dbReference type="ARBA" id="ARBA00005429"/>
    </source>
</evidence>